<evidence type="ECO:0000256" key="9">
    <source>
        <dbReference type="PIRSR" id="PIRSR000294-2"/>
    </source>
</evidence>
<feature type="binding site" description="covalent" evidence="8">
    <location>
        <position position="178"/>
    </location>
    <ligand>
        <name>heme c</name>
        <dbReference type="ChEBI" id="CHEBI:61717"/>
        <label>2</label>
    </ligand>
</feature>
<evidence type="ECO:0000256" key="5">
    <source>
        <dbReference type="ARBA" id="ARBA00022764"/>
    </source>
</evidence>
<dbReference type="PIRSF" id="PIRSF000294">
    <property type="entry name" value="Cytochrome-c_peroxidase"/>
    <property type="match status" value="1"/>
</dbReference>
<feature type="binding site" description="covalent" evidence="8">
    <location>
        <position position="175"/>
    </location>
    <ligand>
        <name>heme c</name>
        <dbReference type="ChEBI" id="CHEBI:61717"/>
        <label>2</label>
    </ligand>
</feature>
<evidence type="ECO:0000256" key="4">
    <source>
        <dbReference type="ARBA" id="ARBA00022729"/>
    </source>
</evidence>
<dbReference type="EMBL" id="JACIEM010000003">
    <property type="protein sequence ID" value="MBB4003623.1"/>
    <property type="molecule type" value="Genomic_DNA"/>
</dbReference>
<feature type="binding site" description="axial binding residue" evidence="9">
    <location>
        <position position="36"/>
    </location>
    <ligand>
        <name>heme c</name>
        <dbReference type="ChEBI" id="CHEBI:61717"/>
        <label>1</label>
    </ligand>
    <ligandPart>
        <name>Fe</name>
        <dbReference type="ChEBI" id="CHEBI:18248"/>
    </ligandPart>
</feature>
<dbReference type="Gene3D" id="1.10.760.10">
    <property type="entry name" value="Cytochrome c-like domain"/>
    <property type="match status" value="2"/>
</dbReference>
<comment type="subcellular location">
    <subcellularLocation>
        <location evidence="1">Periplasm</location>
    </subcellularLocation>
</comment>
<keyword evidence="12" id="KW-1185">Reference proteome</keyword>
<comment type="cofactor">
    <cofactor evidence="8">
        <name>heme</name>
        <dbReference type="ChEBI" id="CHEBI:30413"/>
    </cofactor>
    <text evidence="8">Binds 2 heme groups.</text>
</comment>
<dbReference type="GO" id="GO:0046872">
    <property type="term" value="F:metal ion binding"/>
    <property type="evidence" value="ECO:0007669"/>
    <property type="project" value="UniProtKB-KW"/>
</dbReference>
<keyword evidence="2 8" id="KW-0349">Heme</keyword>
<feature type="binding site" description="covalent" evidence="8">
    <location>
        <position position="32"/>
    </location>
    <ligand>
        <name>heme c</name>
        <dbReference type="ChEBI" id="CHEBI:61717"/>
        <label>1</label>
    </ligand>
</feature>
<keyword evidence="4" id="KW-0732">Signal</keyword>
<dbReference type="InterPro" id="IPR051395">
    <property type="entry name" value="Cytochrome_c_Peroxidase/MauG"/>
</dbReference>
<dbReference type="PROSITE" id="PS51007">
    <property type="entry name" value="CYTC"/>
    <property type="match status" value="1"/>
</dbReference>
<accession>A0A7W6HEC8</accession>
<proteinExistence type="predicted"/>
<feature type="binding site" description="axial binding residue" evidence="9">
    <location>
        <position position="179"/>
    </location>
    <ligand>
        <name>heme c</name>
        <dbReference type="ChEBI" id="CHEBI:61717"/>
        <label>2</label>
    </ligand>
    <ligandPart>
        <name>Fe</name>
        <dbReference type="ChEBI" id="CHEBI:18248"/>
    </ligandPart>
</feature>
<evidence type="ECO:0000256" key="3">
    <source>
        <dbReference type="ARBA" id="ARBA00022723"/>
    </source>
</evidence>
<dbReference type="AlphaFoldDB" id="A0A7W6HEC8"/>
<evidence type="ECO:0000256" key="2">
    <source>
        <dbReference type="ARBA" id="ARBA00022617"/>
    </source>
</evidence>
<dbReference type="InterPro" id="IPR009056">
    <property type="entry name" value="Cyt_c-like_dom"/>
</dbReference>
<dbReference type="PANTHER" id="PTHR30600">
    <property type="entry name" value="CYTOCHROME C PEROXIDASE-RELATED"/>
    <property type="match status" value="1"/>
</dbReference>
<keyword evidence="7 9" id="KW-0408">Iron</keyword>
<dbReference type="InterPro" id="IPR026259">
    <property type="entry name" value="MauG/Cytc_peroxidase"/>
</dbReference>
<evidence type="ECO:0000259" key="10">
    <source>
        <dbReference type="PROSITE" id="PS51007"/>
    </source>
</evidence>
<dbReference type="EC" id="1.11.1.5" evidence="11"/>
<dbReference type="InterPro" id="IPR004852">
    <property type="entry name" value="Di-haem_cyt_c_peroxidsae"/>
</dbReference>
<feature type="domain" description="Cytochrome c" evidence="10">
    <location>
        <begin position="161"/>
        <end position="285"/>
    </location>
</feature>
<protein>
    <submittedName>
        <fullName evidence="11">Cytochrome c peroxidase</fullName>
        <ecNumber evidence="11">1.11.1.5</ecNumber>
    </submittedName>
</protein>
<dbReference type="PANTHER" id="PTHR30600:SF7">
    <property type="entry name" value="CYTOCHROME C PEROXIDASE-RELATED"/>
    <property type="match status" value="1"/>
</dbReference>
<comment type="PTM">
    <text evidence="8">Binds 2 heme groups per subunit.</text>
</comment>
<comment type="caution">
    <text evidence="11">The sequence shown here is derived from an EMBL/GenBank/DDBJ whole genome shotgun (WGS) entry which is preliminary data.</text>
</comment>
<evidence type="ECO:0000313" key="12">
    <source>
        <dbReference type="Proteomes" id="UP000588647"/>
    </source>
</evidence>
<evidence type="ECO:0000256" key="6">
    <source>
        <dbReference type="ARBA" id="ARBA00023002"/>
    </source>
</evidence>
<sequence>MLSVTGLDAGLVELGGLLFTDQDLSGGAGRSCATCHKLDGGGEDGKRRAIGIDGEELLFNVPSIFNAAKNYRFNWRGNFTTLEEQNEAILLDPNVMGATWPRILRTLGDNPDYVERFQQVLGERPTRRGVLDALGAFQRSLTTPDSRFDRYLRGDAAAITAEEEQGYVLFKAFGCVSCHQGENIGGNLMQRFPVFSPRFAQERQHESQASRRADLGRYTITERPEDRYLFRVPSLRNVALTAPYFHDGRSASLHDAVDEMAASQLGRRLPRASVDLIVKFLATLSGRTDMGVRPAAQDKRY</sequence>
<dbReference type="GO" id="GO:0009055">
    <property type="term" value="F:electron transfer activity"/>
    <property type="evidence" value="ECO:0007669"/>
    <property type="project" value="InterPro"/>
</dbReference>
<name>A0A7W6HEC8_9HYPH</name>
<evidence type="ECO:0000256" key="7">
    <source>
        <dbReference type="ARBA" id="ARBA00023004"/>
    </source>
</evidence>
<evidence type="ECO:0000256" key="1">
    <source>
        <dbReference type="ARBA" id="ARBA00004418"/>
    </source>
</evidence>
<keyword evidence="5" id="KW-0574">Periplasm</keyword>
<keyword evidence="11" id="KW-0575">Peroxidase</keyword>
<keyword evidence="3 9" id="KW-0479">Metal-binding</keyword>
<evidence type="ECO:0000313" key="11">
    <source>
        <dbReference type="EMBL" id="MBB4003623.1"/>
    </source>
</evidence>
<dbReference type="GO" id="GO:0042597">
    <property type="term" value="C:periplasmic space"/>
    <property type="evidence" value="ECO:0007669"/>
    <property type="project" value="UniProtKB-SubCell"/>
</dbReference>
<keyword evidence="6 11" id="KW-0560">Oxidoreductase</keyword>
<reference evidence="11 12" key="1">
    <citation type="submission" date="2020-08" db="EMBL/GenBank/DDBJ databases">
        <title>Genomic Encyclopedia of Type Strains, Phase IV (KMG-IV): sequencing the most valuable type-strain genomes for metagenomic binning, comparative biology and taxonomic classification.</title>
        <authorList>
            <person name="Goeker M."/>
        </authorList>
    </citation>
    <scope>NUCLEOTIDE SEQUENCE [LARGE SCALE GENOMIC DNA]</scope>
    <source>
        <strain evidence="11 12">DSM 103570</strain>
    </source>
</reference>
<evidence type="ECO:0000256" key="8">
    <source>
        <dbReference type="PIRSR" id="PIRSR000294-1"/>
    </source>
</evidence>
<organism evidence="11 12">
    <name type="scientific">Aurantimonas endophytica</name>
    <dbReference type="NCBI Taxonomy" id="1522175"/>
    <lineage>
        <taxon>Bacteria</taxon>
        <taxon>Pseudomonadati</taxon>
        <taxon>Pseudomonadota</taxon>
        <taxon>Alphaproteobacteria</taxon>
        <taxon>Hyphomicrobiales</taxon>
        <taxon>Aurantimonadaceae</taxon>
        <taxon>Aurantimonas</taxon>
    </lineage>
</organism>
<dbReference type="GO" id="GO:0004130">
    <property type="term" value="F:cytochrome-c peroxidase activity"/>
    <property type="evidence" value="ECO:0007669"/>
    <property type="project" value="UniProtKB-EC"/>
</dbReference>
<feature type="binding site" description="covalent" evidence="8">
    <location>
        <position position="35"/>
    </location>
    <ligand>
        <name>heme c</name>
        <dbReference type="ChEBI" id="CHEBI:61717"/>
        <label>1</label>
    </ligand>
</feature>
<dbReference type="Proteomes" id="UP000588647">
    <property type="component" value="Unassembled WGS sequence"/>
</dbReference>
<dbReference type="SUPFAM" id="SSF46626">
    <property type="entry name" value="Cytochrome c"/>
    <property type="match status" value="2"/>
</dbReference>
<dbReference type="InterPro" id="IPR036909">
    <property type="entry name" value="Cyt_c-like_dom_sf"/>
</dbReference>
<feature type="binding site" description="axial binding residue" evidence="9">
    <location>
        <position position="260"/>
    </location>
    <ligand>
        <name>heme c</name>
        <dbReference type="ChEBI" id="CHEBI:61717"/>
        <label>2</label>
    </ligand>
    <ligandPart>
        <name>Fe</name>
        <dbReference type="ChEBI" id="CHEBI:18248"/>
    </ligandPart>
</feature>
<dbReference type="Pfam" id="PF03150">
    <property type="entry name" value="CCP_MauG"/>
    <property type="match status" value="1"/>
</dbReference>
<dbReference type="GO" id="GO:0020037">
    <property type="term" value="F:heme binding"/>
    <property type="evidence" value="ECO:0007669"/>
    <property type="project" value="InterPro"/>
</dbReference>
<gene>
    <name evidence="11" type="ORF">GGR03_002704</name>
</gene>